<evidence type="ECO:0000256" key="1">
    <source>
        <dbReference type="ARBA" id="ARBA00005254"/>
    </source>
</evidence>
<dbReference type="PANTHER" id="PTHR43802">
    <property type="entry name" value="ENOYL-COA HYDRATASE"/>
    <property type="match status" value="1"/>
</dbReference>
<accession>A0AAE4V643</accession>
<dbReference type="Proteomes" id="UP001185863">
    <property type="component" value="Unassembled WGS sequence"/>
</dbReference>
<dbReference type="Gene3D" id="3.90.226.10">
    <property type="entry name" value="2-enoyl-CoA Hydratase, Chain A, domain 1"/>
    <property type="match status" value="1"/>
</dbReference>
<dbReference type="GO" id="GO:0003824">
    <property type="term" value="F:catalytic activity"/>
    <property type="evidence" value="ECO:0007669"/>
    <property type="project" value="UniProtKB-ARBA"/>
</dbReference>
<dbReference type="InterPro" id="IPR001753">
    <property type="entry name" value="Enoyl-CoA_hydra/iso"/>
</dbReference>
<dbReference type="InterPro" id="IPR014748">
    <property type="entry name" value="Enoyl-CoA_hydra_C"/>
</dbReference>
<sequence>MPESTIAAGVKSSTITTEVRGNVLLIGLNRPDKRNALTGEMLDALAEAYKRYDNDDDLRCAVLYGEGGSYCAGADLTQLKELIESDSLSYGEGQYDPFGLEGARLSKPLITAVHGMCFAGGLELALAGEFIVAAEGTLFGQPEVLRGVFAFEGGAARWAASVGYANAQRYLLTGHHLDATEAHRIGLVQEVVPAEQLFDRALELANEIAAAAPRGVRHSLAVSRRAAEEGLAAAFEMIPPLRTEIIGTSDAAEGIVSFKERRAGVYTGS</sequence>
<name>A0AAE4V643_9NOCA</name>
<dbReference type="EMBL" id="JAWLUP010000187">
    <property type="protein sequence ID" value="MDV7268636.1"/>
    <property type="molecule type" value="Genomic_DNA"/>
</dbReference>
<dbReference type="RefSeq" id="WP_317746085.1">
    <property type="nucleotide sequence ID" value="NZ_JAWLUP010000187.1"/>
</dbReference>
<proteinExistence type="inferred from homology"/>
<evidence type="ECO:0000313" key="3">
    <source>
        <dbReference type="Proteomes" id="UP001185863"/>
    </source>
</evidence>
<comment type="caution">
    <text evidence="2">The sequence shown here is derived from an EMBL/GenBank/DDBJ whole genome shotgun (WGS) entry which is preliminary data.</text>
</comment>
<gene>
    <name evidence="2" type="ORF">R4315_29385</name>
</gene>
<protein>
    <submittedName>
        <fullName evidence="2">Crotonase/enoyl-CoA hydratase family protein</fullName>
    </submittedName>
</protein>
<organism evidence="2 3">
    <name type="scientific">Rhodococcus oxybenzonivorans</name>
    <dbReference type="NCBI Taxonomy" id="1990687"/>
    <lineage>
        <taxon>Bacteria</taxon>
        <taxon>Bacillati</taxon>
        <taxon>Actinomycetota</taxon>
        <taxon>Actinomycetes</taxon>
        <taxon>Mycobacteriales</taxon>
        <taxon>Nocardiaceae</taxon>
        <taxon>Rhodococcus</taxon>
    </lineage>
</organism>
<reference evidence="2" key="1">
    <citation type="submission" date="2023-10" db="EMBL/GenBank/DDBJ databases">
        <title>Development of a sustainable strategy for remediation of hydrocarbon-contaminated territories based on the waste exchange concept.</title>
        <authorList>
            <person name="Krivoruchko A."/>
        </authorList>
    </citation>
    <scope>NUCLEOTIDE SEQUENCE</scope>
    <source>
        <strain evidence="2">IEGM 68</strain>
    </source>
</reference>
<dbReference type="CDD" id="cd06558">
    <property type="entry name" value="crotonase-like"/>
    <property type="match status" value="1"/>
</dbReference>
<dbReference type="Pfam" id="PF00378">
    <property type="entry name" value="ECH_1"/>
    <property type="match status" value="1"/>
</dbReference>
<dbReference type="AlphaFoldDB" id="A0AAE4V643"/>
<evidence type="ECO:0000313" key="2">
    <source>
        <dbReference type="EMBL" id="MDV7268636.1"/>
    </source>
</evidence>
<dbReference type="InterPro" id="IPR029045">
    <property type="entry name" value="ClpP/crotonase-like_dom_sf"/>
</dbReference>
<dbReference type="SUPFAM" id="SSF52096">
    <property type="entry name" value="ClpP/crotonase"/>
    <property type="match status" value="1"/>
</dbReference>
<comment type="similarity">
    <text evidence="1">Belongs to the enoyl-CoA hydratase/isomerase family.</text>
</comment>
<dbReference type="Gene3D" id="1.10.12.10">
    <property type="entry name" value="Lyase 2-enoyl-coa Hydratase, Chain A, domain 2"/>
    <property type="match status" value="1"/>
</dbReference>
<dbReference type="PANTHER" id="PTHR43802:SF1">
    <property type="entry name" value="IP11341P-RELATED"/>
    <property type="match status" value="1"/>
</dbReference>
<dbReference type="NCBIfam" id="NF005126">
    <property type="entry name" value="PRK06563.1"/>
    <property type="match status" value="1"/>
</dbReference>